<feature type="compositionally biased region" description="Basic and acidic residues" evidence="2">
    <location>
        <begin position="636"/>
        <end position="646"/>
    </location>
</feature>
<feature type="region of interest" description="Disordered" evidence="2">
    <location>
        <begin position="560"/>
        <end position="582"/>
    </location>
</feature>
<feature type="region of interest" description="Disordered" evidence="2">
    <location>
        <begin position="45"/>
        <end position="73"/>
    </location>
</feature>
<name>A0A8T1YDF4_9BRAS</name>
<comment type="caution">
    <text evidence="4">The sequence shown here is derived from an EMBL/GenBank/DDBJ whole genome shotgun (WGS) entry which is preliminary data.</text>
</comment>
<feature type="compositionally biased region" description="Acidic residues" evidence="2">
    <location>
        <begin position="50"/>
        <end position="63"/>
    </location>
</feature>
<dbReference type="GO" id="GO:0003676">
    <property type="term" value="F:nucleic acid binding"/>
    <property type="evidence" value="ECO:0007669"/>
    <property type="project" value="InterPro"/>
</dbReference>
<feature type="region of interest" description="Disordered" evidence="2">
    <location>
        <begin position="239"/>
        <end position="264"/>
    </location>
</feature>
<proteinExistence type="predicted"/>
<feature type="compositionally biased region" description="Polar residues" evidence="2">
    <location>
        <begin position="248"/>
        <end position="260"/>
    </location>
</feature>
<feature type="region of interest" description="Disordered" evidence="2">
    <location>
        <begin position="110"/>
        <end position="147"/>
    </location>
</feature>
<gene>
    <name evidence="4" type="ORF">ISN45_Aa07g038530</name>
</gene>
<dbReference type="GO" id="GO:0008270">
    <property type="term" value="F:zinc ion binding"/>
    <property type="evidence" value="ECO:0007669"/>
    <property type="project" value="UniProtKB-KW"/>
</dbReference>
<protein>
    <submittedName>
        <fullName evidence="4">Zinc finger CCHC-type</fullName>
    </submittedName>
</protein>
<keyword evidence="1" id="KW-0479">Metal-binding</keyword>
<feature type="region of interest" description="Disordered" evidence="2">
    <location>
        <begin position="609"/>
        <end position="646"/>
    </location>
</feature>
<dbReference type="Proteomes" id="UP000694240">
    <property type="component" value="Chromosome 12"/>
</dbReference>
<accession>A0A8T1YDF4</accession>
<evidence type="ECO:0000313" key="4">
    <source>
        <dbReference type="EMBL" id="KAG7543978.1"/>
    </source>
</evidence>
<keyword evidence="1" id="KW-0862">Zinc</keyword>
<feature type="compositionally biased region" description="Polar residues" evidence="2">
    <location>
        <begin position="564"/>
        <end position="582"/>
    </location>
</feature>
<evidence type="ECO:0000259" key="3">
    <source>
        <dbReference type="PROSITE" id="PS50158"/>
    </source>
</evidence>
<evidence type="ECO:0000256" key="1">
    <source>
        <dbReference type="PROSITE-ProRule" id="PRU00047"/>
    </source>
</evidence>
<keyword evidence="5" id="KW-1185">Reference proteome</keyword>
<feature type="compositionally biased region" description="Basic and acidic residues" evidence="2">
    <location>
        <begin position="611"/>
        <end position="621"/>
    </location>
</feature>
<dbReference type="InterPro" id="IPR001878">
    <property type="entry name" value="Znf_CCHC"/>
</dbReference>
<keyword evidence="1" id="KW-0863">Zinc-finger</keyword>
<organism evidence="4 5">
    <name type="scientific">Arabidopsis thaliana x Arabidopsis arenosa</name>
    <dbReference type="NCBI Taxonomy" id="1240361"/>
    <lineage>
        <taxon>Eukaryota</taxon>
        <taxon>Viridiplantae</taxon>
        <taxon>Streptophyta</taxon>
        <taxon>Embryophyta</taxon>
        <taxon>Tracheophyta</taxon>
        <taxon>Spermatophyta</taxon>
        <taxon>Magnoliopsida</taxon>
        <taxon>eudicotyledons</taxon>
        <taxon>Gunneridae</taxon>
        <taxon>Pentapetalae</taxon>
        <taxon>rosids</taxon>
        <taxon>malvids</taxon>
        <taxon>Brassicales</taxon>
        <taxon>Brassicaceae</taxon>
        <taxon>Camelineae</taxon>
        <taxon>Arabidopsis</taxon>
    </lineage>
</organism>
<dbReference type="PROSITE" id="PS50158">
    <property type="entry name" value="ZF_CCHC"/>
    <property type="match status" value="1"/>
</dbReference>
<evidence type="ECO:0000313" key="5">
    <source>
        <dbReference type="Proteomes" id="UP000694240"/>
    </source>
</evidence>
<evidence type="ECO:0000256" key="2">
    <source>
        <dbReference type="SAM" id="MobiDB-lite"/>
    </source>
</evidence>
<feature type="domain" description="CCHC-type" evidence="3">
    <location>
        <begin position="330"/>
        <end position="344"/>
    </location>
</feature>
<dbReference type="Pfam" id="PF00098">
    <property type="entry name" value="zf-CCHC"/>
    <property type="match status" value="1"/>
</dbReference>
<feature type="compositionally biased region" description="Polar residues" evidence="2">
    <location>
        <begin position="625"/>
        <end position="635"/>
    </location>
</feature>
<feature type="compositionally biased region" description="Basic and acidic residues" evidence="2">
    <location>
        <begin position="110"/>
        <end position="122"/>
    </location>
</feature>
<dbReference type="EMBL" id="JAEFBK010000012">
    <property type="protein sequence ID" value="KAG7543978.1"/>
    <property type="molecule type" value="Genomic_DNA"/>
</dbReference>
<dbReference type="SMART" id="SM00343">
    <property type="entry name" value="ZnF_C2HC"/>
    <property type="match status" value="1"/>
</dbReference>
<reference evidence="4 5" key="1">
    <citation type="submission" date="2020-12" db="EMBL/GenBank/DDBJ databases">
        <title>Concerted genomic and epigenomic changes stabilize Arabidopsis allopolyploids.</title>
        <authorList>
            <person name="Chen Z."/>
        </authorList>
    </citation>
    <scope>NUCLEOTIDE SEQUENCE [LARGE SCALE GENOMIC DNA]</scope>
    <source>
        <strain evidence="4">Allo738</strain>
        <tissue evidence="4">Leaf</tissue>
    </source>
</reference>
<dbReference type="AlphaFoldDB" id="A0A8T1YDF4"/>
<sequence>MASYYMEKEEIYSYEGDWNQDEDEYEDMIEEENDYGRQTWYEECVSSSDCGEEPDGEELEPEPPDCYPSSQHAKPYTYMSQETTKWSQPSLGYYEDEYEEDCEGYYHEDQHYHSPHREEKSLKTSLSHRVPSISPRPKTRDNYLSKRGKISSDPLTFSGHKEGPEAYLRWEEALMDWFEWYHVPEKKKTSYAEDALTGGAYDWWDDIETTRIHFKDPAYSWREMRKLMYGEFVKNASAQAHHNDKGVTPTNSKRQNQQKATPKVVNKKAFPVPEPVKVFPNTLSKKTEAKKPVQVKEIQQNSIITSLCEPQGKTSQGKSSSTLNLFEVTCYRCQNKGHKAKECPTRRVATLMEPKTENPKVKDKVVETDFKISNTSIMHLSLSKRVETGPENILYQKEALIKKKSMDNHCHISQVSAIPDFDQYGNNFILIHRFQYYVFKIQISSIIHLFLPFSVYRGAGTMEKCNYQGDVPSKEIVVSSEQQNQGIIESILLTPPKGYASRFIDTILIKEEPPDSPQHIKIQGEHHGEIKRVIGDFTKTDTILFQNQEHGAKFQILIKDKPPDSSQHSPTIQNRGNYLNSQKRMKPNLLSLGAGKTVLRSKLSEEGGYDVDIRTKPDPELTRPAGSSLNQTTPDQKGEFWRKPSSDQDNGLRLDIYKEIHPKKSNGSAGIINHLAELKLVHDDSPGSSHLQVHPPKLIFPRPIFNIHRYYGHFKNIGRSINEDYRAIAPSFHESLPRVPRVQVHRSNNIFTRPILKIHRPESNFMKNRRETCMFHRARIKDGRETLHSDNTITYPELFKETCLSFPLCVPQSHIWKPGDPLHLLESAPHDLWCTFPHLIMRRPNLPYSDPRSFNSQRLISYQ</sequence>